<keyword evidence="3" id="KW-0812">Transmembrane</keyword>
<gene>
    <name evidence="6" type="ORF">GCK32_020724</name>
</gene>
<dbReference type="Pfam" id="PF07856">
    <property type="entry name" value="Orai-1"/>
    <property type="match status" value="1"/>
</dbReference>
<evidence type="ECO:0000256" key="3">
    <source>
        <dbReference type="ARBA" id="ARBA00022692"/>
    </source>
</evidence>
<dbReference type="InterPro" id="IPR038350">
    <property type="entry name" value="Orai_sf"/>
</dbReference>
<sequence length="147" mass="16052">MHQIVIFCRNFWNSYQMPHSFDPSRMALLKKSLAPRCSISVDDIQSITSRNGNSSASILWPLPRFTLEVPPPTKGSSSASLRPPSPLALGGGSAAGTDFDFRHRGELDMSEKYNYDLSRAQLKASSRTSALLAGFAMASILQEAVMS</sequence>
<keyword evidence="7" id="KW-1185">Reference proteome</keyword>
<dbReference type="GO" id="GO:0002115">
    <property type="term" value="P:store-operated calcium entry"/>
    <property type="evidence" value="ECO:0007669"/>
    <property type="project" value="TreeGrafter"/>
</dbReference>
<comment type="subcellular location">
    <subcellularLocation>
        <location evidence="1">Membrane</location>
        <topology evidence="1">Multi-pass membrane protein</topology>
    </subcellularLocation>
</comment>
<dbReference type="Proteomes" id="UP001331761">
    <property type="component" value="Unassembled WGS sequence"/>
</dbReference>
<dbReference type="AlphaFoldDB" id="A0AAN8FSG7"/>
<accession>A0AAN8FSG7</accession>
<evidence type="ECO:0000256" key="1">
    <source>
        <dbReference type="ARBA" id="ARBA00004141"/>
    </source>
</evidence>
<dbReference type="GO" id="GO:0016020">
    <property type="term" value="C:membrane"/>
    <property type="evidence" value="ECO:0007669"/>
    <property type="project" value="UniProtKB-SubCell"/>
</dbReference>
<name>A0AAN8FSG7_TRICO</name>
<evidence type="ECO:0000313" key="7">
    <source>
        <dbReference type="Proteomes" id="UP001331761"/>
    </source>
</evidence>
<dbReference type="GO" id="GO:0015279">
    <property type="term" value="F:store-operated calcium channel activity"/>
    <property type="evidence" value="ECO:0007669"/>
    <property type="project" value="TreeGrafter"/>
</dbReference>
<organism evidence="6 7">
    <name type="scientific">Trichostrongylus colubriformis</name>
    <name type="common">Black scour worm</name>
    <dbReference type="NCBI Taxonomy" id="6319"/>
    <lineage>
        <taxon>Eukaryota</taxon>
        <taxon>Metazoa</taxon>
        <taxon>Ecdysozoa</taxon>
        <taxon>Nematoda</taxon>
        <taxon>Chromadorea</taxon>
        <taxon>Rhabditida</taxon>
        <taxon>Rhabditina</taxon>
        <taxon>Rhabditomorpha</taxon>
        <taxon>Strongyloidea</taxon>
        <taxon>Trichostrongylidae</taxon>
        <taxon>Trichostrongylus</taxon>
    </lineage>
</organism>
<comment type="similarity">
    <text evidence="2">Belongs to the Orai family.</text>
</comment>
<comment type="caution">
    <text evidence="6">The sequence shown here is derived from an EMBL/GenBank/DDBJ whole genome shotgun (WGS) entry which is preliminary data.</text>
</comment>
<evidence type="ECO:0000313" key="6">
    <source>
        <dbReference type="EMBL" id="KAK5985031.1"/>
    </source>
</evidence>
<keyword evidence="5" id="KW-0472">Membrane</keyword>
<dbReference type="PANTHER" id="PTHR31501:SF7">
    <property type="entry name" value="CALCIUM RELEASE-ACTIVATED CALCIUM CHANNEL PROTEIN 1"/>
    <property type="match status" value="1"/>
</dbReference>
<evidence type="ECO:0000256" key="4">
    <source>
        <dbReference type="ARBA" id="ARBA00022989"/>
    </source>
</evidence>
<dbReference type="Gene3D" id="1.20.140.140">
    <property type="entry name" value="Calcium release-activated calcium channel protein Orai"/>
    <property type="match status" value="1"/>
</dbReference>
<keyword evidence="4" id="KW-1133">Transmembrane helix</keyword>
<evidence type="ECO:0000256" key="2">
    <source>
        <dbReference type="ARBA" id="ARBA00008062"/>
    </source>
</evidence>
<protein>
    <submittedName>
        <fullName evidence="6">Uncharacterized protein</fullName>
    </submittedName>
</protein>
<proteinExistence type="inferred from homology"/>
<reference evidence="6 7" key="1">
    <citation type="submission" date="2019-10" db="EMBL/GenBank/DDBJ databases">
        <title>Assembly and Annotation for the nematode Trichostrongylus colubriformis.</title>
        <authorList>
            <person name="Martin J."/>
        </authorList>
    </citation>
    <scope>NUCLEOTIDE SEQUENCE [LARGE SCALE GENOMIC DNA]</scope>
    <source>
        <strain evidence="6">G859</strain>
        <tissue evidence="6">Whole worm</tissue>
    </source>
</reference>
<dbReference type="InterPro" id="IPR012446">
    <property type="entry name" value="CRAC_channel"/>
</dbReference>
<dbReference type="EMBL" id="WIXE01002194">
    <property type="protein sequence ID" value="KAK5985031.1"/>
    <property type="molecule type" value="Genomic_DNA"/>
</dbReference>
<dbReference type="PANTHER" id="PTHR31501">
    <property type="entry name" value="CALCIUM RELEASE-ACTIVATED CALCIUM CHANNEL PROTEIN 1"/>
    <property type="match status" value="1"/>
</dbReference>
<evidence type="ECO:0000256" key="5">
    <source>
        <dbReference type="ARBA" id="ARBA00023136"/>
    </source>
</evidence>